<dbReference type="GeneID" id="111086170"/>
<keyword evidence="1 6" id="KW-0812">Transmembrane</keyword>
<evidence type="ECO:0000256" key="4">
    <source>
        <dbReference type="ARBA" id="ARBA00023136"/>
    </source>
</evidence>
<dbReference type="Gene3D" id="2.40.160.110">
    <property type="match status" value="1"/>
</dbReference>
<evidence type="ECO:0000313" key="7">
    <source>
        <dbReference type="Proteomes" id="UP000694941"/>
    </source>
</evidence>
<dbReference type="PANTHER" id="PTHR11506:SF40">
    <property type="entry name" value="LYSOSOME-ASSOCIATED MEMBRANE GLYCOPROTEIN 5"/>
    <property type="match status" value="1"/>
</dbReference>
<keyword evidence="5" id="KW-0325">Glycoprotein</keyword>
<evidence type="ECO:0000256" key="6">
    <source>
        <dbReference type="SAM" id="Phobius"/>
    </source>
</evidence>
<dbReference type="Proteomes" id="UP000694941">
    <property type="component" value="Unplaced"/>
</dbReference>
<evidence type="ECO:0000313" key="8">
    <source>
        <dbReference type="RefSeq" id="XP_022243614.1"/>
    </source>
</evidence>
<evidence type="ECO:0000256" key="1">
    <source>
        <dbReference type="ARBA" id="ARBA00022692"/>
    </source>
</evidence>
<proteinExistence type="predicted"/>
<name>A0ABM1SJ09_LIMPO</name>
<keyword evidence="4 6" id="KW-0472">Membrane</keyword>
<protein>
    <submittedName>
        <fullName evidence="8">Lysosome-associated membrane glycoprotein 5-like</fullName>
    </submittedName>
</protein>
<organism evidence="7 8">
    <name type="scientific">Limulus polyphemus</name>
    <name type="common">Atlantic horseshoe crab</name>
    <dbReference type="NCBI Taxonomy" id="6850"/>
    <lineage>
        <taxon>Eukaryota</taxon>
        <taxon>Metazoa</taxon>
        <taxon>Ecdysozoa</taxon>
        <taxon>Arthropoda</taxon>
        <taxon>Chelicerata</taxon>
        <taxon>Merostomata</taxon>
        <taxon>Xiphosura</taxon>
        <taxon>Limulidae</taxon>
        <taxon>Limulus</taxon>
    </lineage>
</organism>
<reference evidence="8" key="1">
    <citation type="submission" date="2025-08" db="UniProtKB">
        <authorList>
            <consortium name="RefSeq"/>
        </authorList>
    </citation>
    <scope>IDENTIFICATION</scope>
    <source>
        <tissue evidence="8">Muscle</tissue>
    </source>
</reference>
<keyword evidence="7" id="KW-1185">Reference proteome</keyword>
<evidence type="ECO:0000256" key="2">
    <source>
        <dbReference type="ARBA" id="ARBA00022729"/>
    </source>
</evidence>
<feature type="transmembrane region" description="Helical" evidence="6">
    <location>
        <begin position="196"/>
        <end position="221"/>
    </location>
</feature>
<evidence type="ECO:0000256" key="3">
    <source>
        <dbReference type="ARBA" id="ARBA00022989"/>
    </source>
</evidence>
<keyword evidence="3 6" id="KW-1133">Transmembrane helix</keyword>
<dbReference type="RefSeq" id="XP_022243614.1">
    <property type="nucleotide sequence ID" value="XM_022387906.1"/>
</dbReference>
<evidence type="ECO:0000256" key="5">
    <source>
        <dbReference type="ARBA" id="ARBA00023180"/>
    </source>
</evidence>
<sequence>MDAEARDFNSDHPVTVVSQNLSDDTSNPPKDKPYVFNVWNKDHKVCLLASFQASFLISYASRGGKQCFSLIILWFTTQFSPESEGAVSTWAVTSVELLFNTSGSPFEEATNGGKKTVRNAENIKLFETPIGNSYSCSSPELIPLFDSKKDKVVSVRLRNVKLQPFQVDNERFSAAHHCSFLTFDGMIEPLPQDETIPIAVGGTLAVIVLILVTGFAAYRWITSKRVDYNTME</sequence>
<accession>A0ABM1SJ09</accession>
<keyword evidence="2" id="KW-0732">Signal</keyword>
<dbReference type="PANTHER" id="PTHR11506">
    <property type="entry name" value="LYSOSOME-ASSOCIATED MEMBRANE GLYCOPROTEIN"/>
    <property type="match status" value="1"/>
</dbReference>
<gene>
    <name evidence="8" type="primary">LOC111086170</name>
</gene>
<dbReference type="InterPro" id="IPR002000">
    <property type="entry name" value="Lysosome-assoc_membr_glycop"/>
</dbReference>